<organism evidence="1">
    <name type="scientific">Streptomyces sp. NBC_00003</name>
    <dbReference type="NCBI Taxonomy" id="2903608"/>
    <lineage>
        <taxon>Bacteria</taxon>
        <taxon>Bacillati</taxon>
        <taxon>Actinomycetota</taxon>
        <taxon>Actinomycetes</taxon>
        <taxon>Kitasatosporales</taxon>
        <taxon>Streptomycetaceae</taxon>
        <taxon>Streptomyces</taxon>
    </lineage>
</organism>
<sequence>MTNPPVKCIKCQGTAVVLTQAAHPETGEMQWRLTCLDCRIAWPQDQHGGAPEEYA</sequence>
<protein>
    <submittedName>
        <fullName evidence="1">Uncharacterized protein</fullName>
    </submittedName>
</protein>
<proteinExistence type="predicted"/>
<dbReference type="EMBL" id="CP108318">
    <property type="protein sequence ID" value="WTW63522.1"/>
    <property type="molecule type" value="Genomic_DNA"/>
</dbReference>
<name>A0AAU2V845_9ACTN</name>
<accession>A0AAU2V845</accession>
<evidence type="ECO:0000313" key="1">
    <source>
        <dbReference type="EMBL" id="WTW63522.1"/>
    </source>
</evidence>
<gene>
    <name evidence="1" type="ORF">OG549_24315</name>
</gene>
<dbReference type="AlphaFoldDB" id="A0AAU2V845"/>
<reference evidence="1" key="1">
    <citation type="submission" date="2022-10" db="EMBL/GenBank/DDBJ databases">
        <title>The complete genomes of actinobacterial strains from the NBC collection.</title>
        <authorList>
            <person name="Joergensen T.S."/>
            <person name="Alvarez Arevalo M."/>
            <person name="Sterndorff E.B."/>
            <person name="Faurdal D."/>
            <person name="Vuksanovic O."/>
            <person name="Mourched A.-S."/>
            <person name="Charusanti P."/>
            <person name="Shaw S."/>
            <person name="Blin K."/>
            <person name="Weber T."/>
        </authorList>
    </citation>
    <scope>NUCLEOTIDE SEQUENCE</scope>
    <source>
        <strain evidence="1">NBC_00003</strain>
    </source>
</reference>